<keyword evidence="2" id="KW-1185">Reference proteome</keyword>
<evidence type="ECO:0000313" key="2">
    <source>
        <dbReference type="Proteomes" id="UP000198510"/>
    </source>
</evidence>
<name>A0A1G9MQV0_9BACT</name>
<sequence>MCGGLVLLGSLITSGYTQDAMPFRQLKLHPLEAGVSAVRIEYEAGQGRKSWQWGMAYVHHVQREGEGFAWVERAPAQGVTFRLARRWYNAKSEAPRGSYFSPLLFYRLATTSKTESNLDAEGHYVEEKKHIHYQVLGLQALFGHQARWGQHVTFDVYGGVGARLKYGWVPPQQTDPLYYPTTELLGKTLVSNEQNALLWTPSLQLGVALGYLF</sequence>
<proteinExistence type="predicted"/>
<gene>
    <name evidence="1" type="ORF">SAMN05421823_10861</name>
</gene>
<dbReference type="AlphaFoldDB" id="A0A1G9MQV0"/>
<organism evidence="1 2">
    <name type="scientific">Catalinimonas alkaloidigena</name>
    <dbReference type="NCBI Taxonomy" id="1075417"/>
    <lineage>
        <taxon>Bacteria</taxon>
        <taxon>Pseudomonadati</taxon>
        <taxon>Bacteroidota</taxon>
        <taxon>Cytophagia</taxon>
        <taxon>Cytophagales</taxon>
        <taxon>Catalimonadaceae</taxon>
        <taxon>Catalinimonas</taxon>
    </lineage>
</organism>
<protein>
    <recommendedName>
        <fullName evidence="3">DUF3575 domain-containing protein</fullName>
    </recommendedName>
</protein>
<accession>A0A1G9MQV0</accession>
<reference evidence="1 2" key="1">
    <citation type="submission" date="2016-10" db="EMBL/GenBank/DDBJ databases">
        <authorList>
            <person name="de Groot N.N."/>
        </authorList>
    </citation>
    <scope>NUCLEOTIDE SEQUENCE [LARGE SCALE GENOMIC DNA]</scope>
    <source>
        <strain evidence="1 2">DSM 25186</strain>
    </source>
</reference>
<dbReference type="Proteomes" id="UP000198510">
    <property type="component" value="Unassembled WGS sequence"/>
</dbReference>
<dbReference type="STRING" id="1075417.SAMN05421823_10861"/>
<dbReference type="EMBL" id="FNFO01000008">
    <property type="protein sequence ID" value="SDL76672.1"/>
    <property type="molecule type" value="Genomic_DNA"/>
</dbReference>
<evidence type="ECO:0008006" key="3">
    <source>
        <dbReference type="Google" id="ProtNLM"/>
    </source>
</evidence>
<evidence type="ECO:0000313" key="1">
    <source>
        <dbReference type="EMBL" id="SDL76672.1"/>
    </source>
</evidence>